<dbReference type="RefSeq" id="XP_060458764.1">
    <property type="nucleotide sequence ID" value="XM_060602363.1"/>
</dbReference>
<dbReference type="Gene3D" id="1.50.40.10">
    <property type="entry name" value="Mitochondrial carrier domain"/>
    <property type="match status" value="1"/>
</dbReference>
<dbReference type="GeneID" id="85497369"/>
<keyword evidence="7" id="KW-1185">Reference proteome</keyword>
<proteinExistence type="predicted"/>
<gene>
    <name evidence="6" type="ORF">CcaverHIS019_0511270</name>
</gene>
<keyword evidence="2 5" id="KW-0812">Transmembrane</keyword>
<dbReference type="InterPro" id="IPR018108">
    <property type="entry name" value="MCP_transmembrane"/>
</dbReference>
<sequence length="335" mass="35642">MDFDPGYLAIFVASRLTSTAFGMPVAGALTRMQSNWVPKGKGEKGENVDVANDCTDLGVIGTIRRTWTIEGAGGIFKGTYLSTIASLAGSFGSAMVDLASPFPREPDSDAITNVIRGLGLSSPAILGARITAAVATNIAFIPFKVLISRSVVTPLRLSMSPSSIRGITSERERNGPWRLWAIPGMIANITLQTLTPFLVTAVTLPLLYAAAAAATPQAENETVTAGCALAYIAANTIPTLWMAPLKVLEEKLAVAPDADMAEIKATDAEFERFSAEDVVVARPPPRYTGLMDAFNTVRKEEGIGALYRGWIWTAFYLSVSALNQAVVAVNAAKWL</sequence>
<dbReference type="GO" id="GO:0016020">
    <property type="term" value="C:membrane"/>
    <property type="evidence" value="ECO:0007669"/>
    <property type="project" value="UniProtKB-SubCell"/>
</dbReference>
<evidence type="ECO:0000256" key="3">
    <source>
        <dbReference type="ARBA" id="ARBA00022989"/>
    </source>
</evidence>
<evidence type="ECO:0000313" key="6">
    <source>
        <dbReference type="EMBL" id="BEI93499.1"/>
    </source>
</evidence>
<protein>
    <recommendedName>
        <fullName evidence="8">Mitochondrial carrier</fullName>
    </recommendedName>
</protein>
<dbReference type="InterPro" id="IPR023395">
    <property type="entry name" value="MCP_dom_sf"/>
</dbReference>
<keyword evidence="3" id="KW-1133">Transmembrane helix</keyword>
<keyword evidence="4 5" id="KW-0472">Membrane</keyword>
<evidence type="ECO:0000313" key="7">
    <source>
        <dbReference type="Proteomes" id="UP001233271"/>
    </source>
</evidence>
<dbReference type="KEGG" id="ccac:CcaHIS019_0511270"/>
<reference evidence="6" key="1">
    <citation type="journal article" date="2023" name="BMC Genomics">
        <title>Chromosome-level genome assemblies of Cutaneotrichosporon spp. (Trichosporonales, Basidiomycota) reveal imbalanced evolution between nucleotide sequences and chromosome synteny.</title>
        <authorList>
            <person name="Kobayashi Y."/>
            <person name="Kayamori A."/>
            <person name="Aoki K."/>
            <person name="Shiwa Y."/>
            <person name="Matsutani M."/>
            <person name="Fujita N."/>
            <person name="Sugita T."/>
            <person name="Iwasaki W."/>
            <person name="Tanaka N."/>
            <person name="Takashima M."/>
        </authorList>
    </citation>
    <scope>NUCLEOTIDE SEQUENCE</scope>
    <source>
        <strain evidence="6">HIS019</strain>
    </source>
</reference>
<organism evidence="6 7">
    <name type="scientific">Cutaneotrichosporon cavernicola</name>
    <dbReference type="NCBI Taxonomy" id="279322"/>
    <lineage>
        <taxon>Eukaryota</taxon>
        <taxon>Fungi</taxon>
        <taxon>Dikarya</taxon>
        <taxon>Basidiomycota</taxon>
        <taxon>Agaricomycotina</taxon>
        <taxon>Tremellomycetes</taxon>
        <taxon>Trichosporonales</taxon>
        <taxon>Trichosporonaceae</taxon>
        <taxon>Cutaneotrichosporon</taxon>
    </lineage>
</organism>
<accession>A0AA48L7N0</accession>
<comment type="subcellular location">
    <subcellularLocation>
        <location evidence="1">Membrane</location>
        <topology evidence="1">Multi-pass membrane protein</topology>
    </subcellularLocation>
</comment>
<dbReference type="SUPFAM" id="SSF103506">
    <property type="entry name" value="Mitochondrial carrier"/>
    <property type="match status" value="1"/>
</dbReference>
<dbReference type="AlphaFoldDB" id="A0AA48L7N0"/>
<dbReference type="EMBL" id="AP028216">
    <property type="protein sequence ID" value="BEI93499.1"/>
    <property type="molecule type" value="Genomic_DNA"/>
</dbReference>
<evidence type="ECO:0000256" key="4">
    <source>
        <dbReference type="ARBA" id="ARBA00023136"/>
    </source>
</evidence>
<evidence type="ECO:0000256" key="5">
    <source>
        <dbReference type="PROSITE-ProRule" id="PRU00282"/>
    </source>
</evidence>
<name>A0AA48L7N0_9TREE</name>
<evidence type="ECO:0000256" key="2">
    <source>
        <dbReference type="ARBA" id="ARBA00022692"/>
    </source>
</evidence>
<feature type="repeat" description="Solcar" evidence="5">
    <location>
        <begin position="222"/>
        <end position="334"/>
    </location>
</feature>
<evidence type="ECO:0000256" key="1">
    <source>
        <dbReference type="ARBA" id="ARBA00004141"/>
    </source>
</evidence>
<evidence type="ECO:0008006" key="8">
    <source>
        <dbReference type="Google" id="ProtNLM"/>
    </source>
</evidence>
<dbReference type="Proteomes" id="UP001233271">
    <property type="component" value="Chromosome 5"/>
</dbReference>
<dbReference type="PROSITE" id="PS50920">
    <property type="entry name" value="SOLCAR"/>
    <property type="match status" value="1"/>
</dbReference>